<keyword evidence="3" id="KW-1185">Reference proteome</keyword>
<evidence type="ECO:0000313" key="3">
    <source>
        <dbReference type="Proteomes" id="UP001246372"/>
    </source>
</evidence>
<dbReference type="InterPro" id="IPR016181">
    <property type="entry name" value="Acyl_CoA_acyltransferase"/>
</dbReference>
<dbReference type="Pfam" id="PF00583">
    <property type="entry name" value="Acetyltransf_1"/>
    <property type="match status" value="1"/>
</dbReference>
<dbReference type="SUPFAM" id="SSF55729">
    <property type="entry name" value="Acyl-CoA N-acyltransferases (Nat)"/>
    <property type="match status" value="1"/>
</dbReference>
<organism evidence="2 3">
    <name type="scientific">Roseateles aquae</name>
    <dbReference type="NCBI Taxonomy" id="3077235"/>
    <lineage>
        <taxon>Bacteria</taxon>
        <taxon>Pseudomonadati</taxon>
        <taxon>Pseudomonadota</taxon>
        <taxon>Betaproteobacteria</taxon>
        <taxon>Burkholderiales</taxon>
        <taxon>Sphaerotilaceae</taxon>
        <taxon>Roseateles</taxon>
    </lineage>
</organism>
<dbReference type="RefSeq" id="WP_315648398.1">
    <property type="nucleotide sequence ID" value="NZ_JAVXZY010000001.1"/>
</dbReference>
<proteinExistence type="predicted"/>
<gene>
    <name evidence="2" type="ORF">RQP53_02325</name>
</gene>
<reference evidence="2" key="1">
    <citation type="submission" date="2023-09" db="EMBL/GenBank/DDBJ databases">
        <title>Paucibacter sp. APW11 Genome sequencing and assembly.</title>
        <authorList>
            <person name="Kim I."/>
        </authorList>
    </citation>
    <scope>NUCLEOTIDE SEQUENCE</scope>
    <source>
        <strain evidence="2">APW11</strain>
    </source>
</reference>
<comment type="caution">
    <text evidence="2">The sequence shown here is derived from an EMBL/GenBank/DDBJ whole genome shotgun (WGS) entry which is preliminary data.</text>
</comment>
<protein>
    <submittedName>
        <fullName evidence="2">GNAT family N-acetyltransferase</fullName>
    </submittedName>
</protein>
<dbReference type="Gene3D" id="3.40.630.30">
    <property type="match status" value="1"/>
</dbReference>
<name>A0ABU3P699_9BURK</name>
<dbReference type="InterPro" id="IPR000182">
    <property type="entry name" value="GNAT_dom"/>
</dbReference>
<feature type="domain" description="N-acetyltransferase" evidence="1">
    <location>
        <begin position="2"/>
        <end position="173"/>
    </location>
</feature>
<evidence type="ECO:0000313" key="2">
    <source>
        <dbReference type="EMBL" id="MDT8998105.1"/>
    </source>
</evidence>
<accession>A0ABU3P699</accession>
<dbReference type="CDD" id="cd04301">
    <property type="entry name" value="NAT_SF"/>
    <property type="match status" value="1"/>
</dbReference>
<dbReference type="EMBL" id="JAVXZY010000001">
    <property type="protein sequence ID" value="MDT8998105.1"/>
    <property type="molecule type" value="Genomic_DNA"/>
</dbReference>
<sequence length="175" mass="18878">MFELRPLLEADLDAVLAIQSACYQPGFHESRQAFAAKLQATPQGCWLAVGKCGSECDVEALAYVFSVAVDAGQLPALDAQQISVPRQAEWLYLHDMAVAPVARTLGVAAALLARLEQVAAAQQLSSIVLIAVQASLPFWQRQGFAELQPLTPLLAAKLASYGPQARLLWRPLPSR</sequence>
<evidence type="ECO:0000259" key="1">
    <source>
        <dbReference type="PROSITE" id="PS51186"/>
    </source>
</evidence>
<dbReference type="Proteomes" id="UP001246372">
    <property type="component" value="Unassembled WGS sequence"/>
</dbReference>
<dbReference type="PROSITE" id="PS51186">
    <property type="entry name" value="GNAT"/>
    <property type="match status" value="1"/>
</dbReference>